<dbReference type="InterPro" id="IPR012354">
    <property type="entry name" value="Esterase_lipase"/>
</dbReference>
<organism evidence="4 5">
    <name type="scientific">Peribacillus saganii</name>
    <dbReference type="NCBI Taxonomy" id="2303992"/>
    <lineage>
        <taxon>Bacteria</taxon>
        <taxon>Bacillati</taxon>
        <taxon>Bacillota</taxon>
        <taxon>Bacilli</taxon>
        <taxon>Bacillales</taxon>
        <taxon>Bacillaceae</taxon>
        <taxon>Peribacillus</taxon>
    </lineage>
</organism>
<reference evidence="4 5" key="1">
    <citation type="submission" date="2018-08" db="EMBL/GenBank/DDBJ databases">
        <title>Bacillus chawlae sp. nov., Bacillus glennii sp. nov., and Bacillus saganii sp. nov. Isolated from the Vehicle Assembly Building at Kennedy Space Center where the Viking Spacecraft were Assembled.</title>
        <authorList>
            <person name="Seuylemezian A."/>
            <person name="Vaishampayan P."/>
        </authorList>
    </citation>
    <scope>NUCLEOTIDE SEQUENCE [LARGE SCALE GENOMIC DNA]</scope>
    <source>
        <strain evidence="4 5">V47-23a</strain>
    </source>
</reference>
<feature type="active site" description="Nucleophile" evidence="1">
    <location>
        <position position="98"/>
    </location>
</feature>
<feature type="binding site" evidence="2">
    <location>
        <position position="99"/>
    </location>
    <ligand>
        <name>substrate</name>
    </ligand>
</feature>
<dbReference type="InterPro" id="IPR022742">
    <property type="entry name" value="Hydrolase_4"/>
</dbReference>
<gene>
    <name evidence="4" type="ORF">D0469_15140</name>
</gene>
<dbReference type="Pfam" id="PF12146">
    <property type="entry name" value="Hydrolase_4"/>
    <property type="match status" value="2"/>
</dbReference>
<dbReference type="EMBL" id="QVTE01000044">
    <property type="protein sequence ID" value="RFU67402.1"/>
    <property type="molecule type" value="Genomic_DNA"/>
</dbReference>
<evidence type="ECO:0000259" key="3">
    <source>
        <dbReference type="Pfam" id="PF12146"/>
    </source>
</evidence>
<dbReference type="Gene3D" id="3.40.50.1820">
    <property type="entry name" value="alpha/beta hydrolase"/>
    <property type="match status" value="1"/>
</dbReference>
<feature type="active site" description="Charge relay system" evidence="1">
    <location>
        <position position="194"/>
    </location>
</feature>
<accession>A0A372LL13</accession>
<dbReference type="PIRSF" id="PIRSF017388">
    <property type="entry name" value="Esterase_lipase"/>
    <property type="match status" value="1"/>
</dbReference>
<dbReference type="Proteomes" id="UP000264541">
    <property type="component" value="Unassembled WGS sequence"/>
</dbReference>
<evidence type="ECO:0000313" key="5">
    <source>
        <dbReference type="Proteomes" id="UP000264541"/>
    </source>
</evidence>
<keyword evidence="5" id="KW-1185">Reference proteome</keyword>
<dbReference type="PANTHER" id="PTHR11614">
    <property type="entry name" value="PHOSPHOLIPASE-RELATED"/>
    <property type="match status" value="1"/>
</dbReference>
<dbReference type="GO" id="GO:0052689">
    <property type="term" value="F:carboxylic ester hydrolase activity"/>
    <property type="evidence" value="ECO:0007669"/>
    <property type="project" value="InterPro"/>
</dbReference>
<feature type="domain" description="Serine aminopeptidase S33" evidence="3">
    <location>
        <begin position="158"/>
        <end position="225"/>
    </location>
</feature>
<dbReference type="SUPFAM" id="SSF53474">
    <property type="entry name" value="alpha/beta-Hydrolases"/>
    <property type="match status" value="1"/>
</dbReference>
<dbReference type="RefSeq" id="WP_117327567.1">
    <property type="nucleotide sequence ID" value="NZ_QVTE01000044.1"/>
</dbReference>
<protein>
    <submittedName>
        <fullName evidence="4">Lipase</fullName>
    </submittedName>
</protein>
<comment type="caution">
    <text evidence="4">The sequence shown here is derived from an EMBL/GenBank/DDBJ whole genome shotgun (WGS) entry which is preliminary data.</text>
</comment>
<evidence type="ECO:0000256" key="2">
    <source>
        <dbReference type="PIRSR" id="PIRSR017388-2"/>
    </source>
</evidence>
<name>A0A372LL13_9BACI</name>
<proteinExistence type="predicted"/>
<evidence type="ECO:0000256" key="1">
    <source>
        <dbReference type="PIRSR" id="PIRSR017388-1"/>
    </source>
</evidence>
<dbReference type="OrthoDB" id="9786110at2"/>
<dbReference type="AlphaFoldDB" id="A0A372LL13"/>
<evidence type="ECO:0000313" key="4">
    <source>
        <dbReference type="EMBL" id="RFU67402.1"/>
    </source>
</evidence>
<feature type="binding site" evidence="2">
    <location>
        <position position="30"/>
    </location>
    <ligand>
        <name>substrate</name>
    </ligand>
</feature>
<feature type="active site" description="Charge relay system" evidence="1">
    <location>
        <position position="224"/>
    </location>
</feature>
<dbReference type="InterPro" id="IPR051044">
    <property type="entry name" value="MAG_DAG_Lipase"/>
</dbReference>
<sequence>MKIDSYSIMPGAESLFYPGNEIGVLISHGFNGTPQSMRYIAEKISEAGYTVSVPRLKGHGTSHQEMEECSYTDWIDSLETAYNQLSMSCLSIFIMGQSMGGTLAIDLASRRKVDGVITLNAAFEVPGYEQYKHVATPRFIEEGEPDINDRNAMEITYTTVPLQSIKELLALIEATKEKPSSVHCPIIFFHSPEDHVVPAKCSEDLYHSVTSRYKKIHALLNSYHVASLDFDKDFIVASSLQFIAAFADSQNPPDQVIYS</sequence>
<dbReference type="InterPro" id="IPR029058">
    <property type="entry name" value="AB_hydrolase_fold"/>
</dbReference>
<feature type="domain" description="Serine aminopeptidase S33" evidence="3">
    <location>
        <begin position="24"/>
        <end position="128"/>
    </location>
</feature>